<evidence type="ECO:0000256" key="3">
    <source>
        <dbReference type="ARBA" id="ARBA00022833"/>
    </source>
</evidence>
<dbReference type="SUPFAM" id="SSF144232">
    <property type="entry name" value="HIT/MYND zinc finger-like"/>
    <property type="match status" value="1"/>
</dbReference>
<dbReference type="AlphaFoldDB" id="A0A8H6VWG0"/>
<keyword evidence="5" id="KW-0732">Signal</keyword>
<name>A0A8H6VWG0_MYCCL</name>
<evidence type="ECO:0000256" key="1">
    <source>
        <dbReference type="ARBA" id="ARBA00022723"/>
    </source>
</evidence>
<feature type="domain" description="MYND-type" evidence="6">
    <location>
        <begin position="24"/>
        <end position="61"/>
    </location>
</feature>
<evidence type="ECO:0000256" key="5">
    <source>
        <dbReference type="SAM" id="SignalP"/>
    </source>
</evidence>
<evidence type="ECO:0000256" key="4">
    <source>
        <dbReference type="PROSITE-ProRule" id="PRU00134"/>
    </source>
</evidence>
<dbReference type="PROSITE" id="PS50865">
    <property type="entry name" value="ZF_MYND_2"/>
    <property type="match status" value="1"/>
</dbReference>
<dbReference type="Proteomes" id="UP000613580">
    <property type="component" value="Unassembled WGS sequence"/>
</dbReference>
<reference evidence="7" key="1">
    <citation type="submission" date="2020-05" db="EMBL/GenBank/DDBJ databases">
        <title>Mycena genomes resolve the evolution of fungal bioluminescence.</title>
        <authorList>
            <person name="Tsai I.J."/>
        </authorList>
    </citation>
    <scope>NUCLEOTIDE SEQUENCE</scope>
    <source>
        <strain evidence="7">110903Hualien_Pintung</strain>
    </source>
</reference>
<protein>
    <recommendedName>
        <fullName evidence="6">MYND-type domain-containing protein</fullName>
    </recommendedName>
</protein>
<dbReference type="GO" id="GO:0008270">
    <property type="term" value="F:zinc ion binding"/>
    <property type="evidence" value="ECO:0007669"/>
    <property type="project" value="UniProtKB-KW"/>
</dbReference>
<proteinExistence type="predicted"/>
<evidence type="ECO:0000259" key="6">
    <source>
        <dbReference type="PROSITE" id="PS50865"/>
    </source>
</evidence>
<dbReference type="PROSITE" id="PS01360">
    <property type="entry name" value="ZF_MYND_1"/>
    <property type="match status" value="1"/>
</dbReference>
<evidence type="ECO:0000313" key="8">
    <source>
        <dbReference type="Proteomes" id="UP000613580"/>
    </source>
</evidence>
<sequence length="261" mass="29120">MLRATSPTLATLPLLLPTAVGVSCAFCSQPDAHSQCELCNRVVYCNTECQSLDWTRHGLYCGENLVDNIHILDSAPDHVLEQLDSSTRFLRAWRQASARWACHAAELTIGVDNFLEKHAFLVLFHSRGDFSPHEPLRNFELTMAGFLGNEGLAKWIRVSQPVDNADIILREFTALSPSPTQLRIVMGTRRMWTIFAVDIAHGPHTTFEPSKARILGRLMANDFYAGAFKTAVEAGNLDRDAELLREYNSQPIATLKARLAL</sequence>
<dbReference type="Gene3D" id="6.10.140.2220">
    <property type="match status" value="1"/>
</dbReference>
<dbReference type="Pfam" id="PF01753">
    <property type="entry name" value="zf-MYND"/>
    <property type="match status" value="1"/>
</dbReference>
<comment type="caution">
    <text evidence="7">The sequence shown here is derived from an EMBL/GenBank/DDBJ whole genome shotgun (WGS) entry which is preliminary data.</text>
</comment>
<dbReference type="OrthoDB" id="6509866at2759"/>
<evidence type="ECO:0000256" key="2">
    <source>
        <dbReference type="ARBA" id="ARBA00022771"/>
    </source>
</evidence>
<organism evidence="7 8">
    <name type="scientific">Mycena chlorophos</name>
    <name type="common">Agaric fungus</name>
    <name type="synonym">Agaricus chlorophos</name>
    <dbReference type="NCBI Taxonomy" id="658473"/>
    <lineage>
        <taxon>Eukaryota</taxon>
        <taxon>Fungi</taxon>
        <taxon>Dikarya</taxon>
        <taxon>Basidiomycota</taxon>
        <taxon>Agaricomycotina</taxon>
        <taxon>Agaricomycetes</taxon>
        <taxon>Agaricomycetidae</taxon>
        <taxon>Agaricales</taxon>
        <taxon>Marasmiineae</taxon>
        <taxon>Mycenaceae</taxon>
        <taxon>Mycena</taxon>
    </lineage>
</organism>
<evidence type="ECO:0000313" key="7">
    <source>
        <dbReference type="EMBL" id="KAF7296534.1"/>
    </source>
</evidence>
<dbReference type="InterPro" id="IPR002893">
    <property type="entry name" value="Znf_MYND"/>
</dbReference>
<keyword evidence="2 4" id="KW-0863">Zinc-finger</keyword>
<keyword evidence="3" id="KW-0862">Zinc</keyword>
<dbReference type="EMBL" id="JACAZE010000016">
    <property type="protein sequence ID" value="KAF7296534.1"/>
    <property type="molecule type" value="Genomic_DNA"/>
</dbReference>
<feature type="chain" id="PRO_5034901781" description="MYND-type domain-containing protein" evidence="5">
    <location>
        <begin position="22"/>
        <end position="261"/>
    </location>
</feature>
<keyword evidence="1" id="KW-0479">Metal-binding</keyword>
<gene>
    <name evidence="7" type="ORF">HMN09_01060300</name>
</gene>
<keyword evidence="8" id="KW-1185">Reference proteome</keyword>
<dbReference type="PROSITE" id="PS51257">
    <property type="entry name" value="PROKAR_LIPOPROTEIN"/>
    <property type="match status" value="1"/>
</dbReference>
<feature type="signal peptide" evidence="5">
    <location>
        <begin position="1"/>
        <end position="21"/>
    </location>
</feature>
<accession>A0A8H6VWG0</accession>